<feature type="region of interest" description="Disordered" evidence="1">
    <location>
        <begin position="1"/>
        <end position="39"/>
    </location>
</feature>
<organism evidence="2 3">
    <name type="scientific">Cedecea neteri</name>
    <dbReference type="NCBI Taxonomy" id="158822"/>
    <lineage>
        <taxon>Bacteria</taxon>
        <taxon>Pseudomonadati</taxon>
        <taxon>Pseudomonadota</taxon>
        <taxon>Gammaproteobacteria</taxon>
        <taxon>Enterobacterales</taxon>
        <taxon>Enterobacteriaceae</taxon>
        <taxon>Cedecea</taxon>
    </lineage>
</organism>
<sequence>MKNKPAKWSTLRTHIQKQGGRSDGLYNKPKRSKLTDSPQVSPTKLEMLIDYIEQYRNKNGSMPSYTHLNSEFNMRATKEYYWSLITK</sequence>
<reference evidence="2 3" key="1">
    <citation type="submission" date="2014-09" db="EMBL/GenBank/DDBJ databases">
        <authorList>
            <person name="Chan K.-G."/>
        </authorList>
    </citation>
    <scope>NUCLEOTIDE SEQUENCE [LARGE SCALE GENOMIC DNA]</scope>
    <source>
        <strain evidence="2 3">M006</strain>
    </source>
</reference>
<gene>
    <name evidence="2" type="ORF">LH23_14265</name>
</gene>
<name>A0AAN0S5T3_9ENTR</name>
<dbReference type="KEGG" id="cem:LH23_14265"/>
<proteinExistence type="predicted"/>
<dbReference type="EMBL" id="CP009458">
    <property type="protein sequence ID" value="AIR61774.1"/>
    <property type="molecule type" value="Genomic_DNA"/>
</dbReference>
<evidence type="ECO:0000313" key="3">
    <source>
        <dbReference type="Proteomes" id="UP000029516"/>
    </source>
</evidence>
<dbReference type="AlphaFoldDB" id="A0AAN0S5T3"/>
<accession>A0AAN0S5T3</accession>
<evidence type="ECO:0000313" key="2">
    <source>
        <dbReference type="EMBL" id="AIR61774.1"/>
    </source>
</evidence>
<evidence type="ECO:0000256" key="1">
    <source>
        <dbReference type="SAM" id="MobiDB-lite"/>
    </source>
</evidence>
<protein>
    <submittedName>
        <fullName evidence="2">Uncharacterized protein</fullName>
    </submittedName>
</protein>
<dbReference type="Proteomes" id="UP000029516">
    <property type="component" value="Chromosome"/>
</dbReference>